<feature type="transmembrane region" description="Helical" evidence="6">
    <location>
        <begin position="158"/>
        <end position="180"/>
    </location>
</feature>
<feature type="domain" description="Major facilitator superfamily (MFS) profile" evidence="7">
    <location>
        <begin position="6"/>
        <end position="511"/>
    </location>
</feature>
<comment type="caution">
    <text evidence="8">The sequence shown here is derived from an EMBL/GenBank/DDBJ whole genome shotgun (WGS) entry which is preliminary data.</text>
</comment>
<feature type="region of interest" description="Disordered" evidence="5">
    <location>
        <begin position="517"/>
        <end position="540"/>
    </location>
</feature>
<feature type="transmembrane region" description="Helical" evidence="6">
    <location>
        <begin position="487"/>
        <end position="507"/>
    </location>
</feature>
<keyword evidence="2 6" id="KW-0812">Transmembrane</keyword>
<evidence type="ECO:0000256" key="2">
    <source>
        <dbReference type="ARBA" id="ARBA00022692"/>
    </source>
</evidence>
<gene>
    <name evidence="8" type="ORF">GCM10023322_65070</name>
</gene>
<feature type="transmembrane region" description="Helical" evidence="6">
    <location>
        <begin position="243"/>
        <end position="260"/>
    </location>
</feature>
<dbReference type="CDD" id="cd17321">
    <property type="entry name" value="MFS_MMR_MDR_like"/>
    <property type="match status" value="1"/>
</dbReference>
<dbReference type="Gene3D" id="1.20.1720.10">
    <property type="entry name" value="Multidrug resistance protein D"/>
    <property type="match status" value="1"/>
</dbReference>
<evidence type="ECO:0000256" key="4">
    <source>
        <dbReference type="ARBA" id="ARBA00023136"/>
    </source>
</evidence>
<evidence type="ECO:0000256" key="3">
    <source>
        <dbReference type="ARBA" id="ARBA00022989"/>
    </source>
</evidence>
<feature type="compositionally biased region" description="Low complexity" evidence="5">
    <location>
        <begin position="517"/>
        <end position="527"/>
    </location>
</feature>
<keyword evidence="9" id="KW-1185">Reference proteome</keyword>
<keyword evidence="3 6" id="KW-1133">Transmembrane helix</keyword>
<name>A0ABP9SKK8_9ACTN</name>
<feature type="transmembrane region" description="Helical" evidence="6">
    <location>
        <begin position="7"/>
        <end position="28"/>
    </location>
</feature>
<feature type="transmembrane region" description="Helical" evidence="6">
    <location>
        <begin position="97"/>
        <end position="118"/>
    </location>
</feature>
<dbReference type="EMBL" id="BAABJQ010000026">
    <property type="protein sequence ID" value="GAA5196353.1"/>
    <property type="molecule type" value="Genomic_DNA"/>
</dbReference>
<dbReference type="InterPro" id="IPR011701">
    <property type="entry name" value="MFS"/>
</dbReference>
<dbReference type="PRINTS" id="PR01036">
    <property type="entry name" value="TCRTETB"/>
</dbReference>
<dbReference type="PANTHER" id="PTHR42718:SF49">
    <property type="entry name" value="EXPORT PROTEIN"/>
    <property type="match status" value="1"/>
</dbReference>
<evidence type="ECO:0000256" key="6">
    <source>
        <dbReference type="SAM" id="Phobius"/>
    </source>
</evidence>
<feature type="transmembrane region" description="Helical" evidence="6">
    <location>
        <begin position="376"/>
        <end position="397"/>
    </location>
</feature>
<feature type="transmembrane region" description="Helical" evidence="6">
    <location>
        <begin position="73"/>
        <end position="91"/>
    </location>
</feature>
<dbReference type="RefSeq" id="WP_345636133.1">
    <property type="nucleotide sequence ID" value="NZ_BAABJQ010000026.1"/>
</dbReference>
<evidence type="ECO:0000313" key="8">
    <source>
        <dbReference type="EMBL" id="GAA5196353.1"/>
    </source>
</evidence>
<evidence type="ECO:0000256" key="1">
    <source>
        <dbReference type="ARBA" id="ARBA00004651"/>
    </source>
</evidence>
<evidence type="ECO:0000256" key="5">
    <source>
        <dbReference type="SAM" id="MobiDB-lite"/>
    </source>
</evidence>
<dbReference type="PROSITE" id="PS50850">
    <property type="entry name" value="MFS"/>
    <property type="match status" value="1"/>
</dbReference>
<dbReference type="Proteomes" id="UP001501570">
    <property type="component" value="Unassembled WGS sequence"/>
</dbReference>
<accession>A0ABP9SKK8</accession>
<dbReference type="SUPFAM" id="SSF103473">
    <property type="entry name" value="MFS general substrate transporter"/>
    <property type="match status" value="1"/>
</dbReference>
<reference evidence="9" key="1">
    <citation type="journal article" date="2019" name="Int. J. Syst. Evol. Microbiol.">
        <title>The Global Catalogue of Microorganisms (GCM) 10K type strain sequencing project: providing services to taxonomists for standard genome sequencing and annotation.</title>
        <authorList>
            <consortium name="The Broad Institute Genomics Platform"/>
            <consortium name="The Broad Institute Genome Sequencing Center for Infectious Disease"/>
            <person name="Wu L."/>
            <person name="Ma J."/>
        </authorList>
    </citation>
    <scope>NUCLEOTIDE SEQUENCE [LARGE SCALE GENOMIC DNA]</scope>
    <source>
        <strain evidence="9">JCM 18304</strain>
    </source>
</reference>
<feature type="transmembrane region" description="Helical" evidence="6">
    <location>
        <begin position="48"/>
        <end position="66"/>
    </location>
</feature>
<proteinExistence type="predicted"/>
<protein>
    <submittedName>
        <fullName evidence="8">MFS transporter</fullName>
    </submittedName>
</protein>
<evidence type="ECO:0000313" key="9">
    <source>
        <dbReference type="Proteomes" id="UP001501570"/>
    </source>
</evidence>
<feature type="transmembrane region" description="Helical" evidence="6">
    <location>
        <begin position="280"/>
        <end position="303"/>
    </location>
</feature>
<feature type="transmembrane region" description="Helical" evidence="6">
    <location>
        <begin position="130"/>
        <end position="152"/>
    </location>
</feature>
<dbReference type="Pfam" id="PF07690">
    <property type="entry name" value="MFS_1"/>
    <property type="match status" value="1"/>
</dbReference>
<dbReference type="InterPro" id="IPR020846">
    <property type="entry name" value="MFS_dom"/>
</dbReference>
<feature type="transmembrane region" description="Helical" evidence="6">
    <location>
        <begin position="345"/>
        <end position="364"/>
    </location>
</feature>
<organism evidence="8 9">
    <name type="scientific">Rugosimonospora acidiphila</name>
    <dbReference type="NCBI Taxonomy" id="556531"/>
    <lineage>
        <taxon>Bacteria</taxon>
        <taxon>Bacillati</taxon>
        <taxon>Actinomycetota</taxon>
        <taxon>Actinomycetes</taxon>
        <taxon>Micromonosporales</taxon>
        <taxon>Micromonosporaceae</taxon>
        <taxon>Rugosimonospora</taxon>
    </lineage>
</organism>
<dbReference type="PANTHER" id="PTHR42718">
    <property type="entry name" value="MAJOR FACILITATOR SUPERFAMILY MULTIDRUG TRANSPORTER MFSC"/>
    <property type="match status" value="1"/>
</dbReference>
<dbReference type="Gene3D" id="1.20.1250.20">
    <property type="entry name" value="MFS general substrate transporter like domains"/>
    <property type="match status" value="1"/>
</dbReference>
<keyword evidence="4 6" id="KW-0472">Membrane</keyword>
<comment type="subcellular location">
    <subcellularLocation>
        <location evidence="1">Cell membrane</location>
        <topology evidence="1">Multi-pass membrane protein</topology>
    </subcellularLocation>
</comment>
<dbReference type="InterPro" id="IPR036259">
    <property type="entry name" value="MFS_trans_sf"/>
</dbReference>
<evidence type="ECO:0000259" key="7">
    <source>
        <dbReference type="PROSITE" id="PS50850"/>
    </source>
</evidence>
<sequence>MRKWLPLVAVCLGTFMLLIDVTIVNVALPDMVVDLHASFGSLQWVVDAYALALAALVLGTGSIADLAGHRRAYLAGLVVFAASSVACGLAPDPAALIAARAVQGAGAAAMFATTFALLNSSYTGRDRGTAYGLWGAVSGASSAVGPVLGGLLTEGASWRWIFFVNLPVSVAAIALVRLVFSDARGPAGRGVDSREVDSREVDGREVGGRGVDVPGMASFTAAAGCATYALIRANEHGWSNSLVWWLLGSAAVLLAVFVAAQAHARHPMLDLALLHDRSFVGVLVAGLLMTFAAFAAFTYTSIWLQSVLGLSPIKAGLTSLPMSVMAFSVSAMLGRPLHRLRPGLVIGAGLLVIGAGDALVAGLVRGAAGWPALMPGLAVIGVGVGVVMPVLGSATMAFVPPRRGGMAAGAGNTTRQLGFAFGIAALGSVFTAGARGELSGRGVAGVSGVARAVAGGRAPSLLDAAPAGTGRVLGAAVRAAAVAGVRGTYAVAAAVGLVAGVLVLVLMRPGRAATGSAATHARGAAARPGSGEQREGVPVR</sequence>
<feature type="transmembrane region" description="Helical" evidence="6">
    <location>
        <begin position="417"/>
        <end position="434"/>
    </location>
</feature>